<dbReference type="PANTHER" id="PTHR48017">
    <property type="entry name" value="OS05G0424000 PROTEIN-RELATED"/>
    <property type="match status" value="1"/>
</dbReference>
<evidence type="ECO:0000259" key="8">
    <source>
        <dbReference type="Pfam" id="PF01490"/>
    </source>
</evidence>
<protein>
    <recommendedName>
        <fullName evidence="8">Amino acid transporter transmembrane domain-containing protein</fullName>
    </recommendedName>
</protein>
<keyword evidence="10" id="KW-1185">Reference proteome</keyword>
<dbReference type="Pfam" id="PF01490">
    <property type="entry name" value="Aa_trans"/>
    <property type="match status" value="1"/>
</dbReference>
<gene>
    <name evidence="9" type="ORF">URODEC1_LOCUS71940</name>
</gene>
<evidence type="ECO:0000256" key="1">
    <source>
        <dbReference type="ARBA" id="ARBA00004370"/>
    </source>
</evidence>
<evidence type="ECO:0000256" key="2">
    <source>
        <dbReference type="ARBA" id="ARBA00022448"/>
    </source>
</evidence>
<feature type="transmembrane region" description="Helical" evidence="7">
    <location>
        <begin position="58"/>
        <end position="78"/>
    </location>
</feature>
<feature type="transmembrane region" description="Helical" evidence="7">
    <location>
        <begin position="179"/>
        <end position="196"/>
    </location>
</feature>
<keyword evidence="2" id="KW-0813">Transport</keyword>
<feature type="transmembrane region" description="Helical" evidence="7">
    <location>
        <begin position="423"/>
        <end position="443"/>
    </location>
</feature>
<name>A0ABC9C635_9POAL</name>
<reference evidence="10" key="1">
    <citation type="submission" date="2024-06" db="EMBL/GenBank/DDBJ databases">
        <authorList>
            <person name="Ryan C."/>
        </authorList>
    </citation>
    <scope>NUCLEOTIDE SEQUENCE [LARGE SCALE GENOMIC DNA]</scope>
</reference>
<feature type="transmembrane region" description="Helical" evidence="7">
    <location>
        <begin position="291"/>
        <end position="310"/>
    </location>
</feature>
<dbReference type="InterPro" id="IPR013057">
    <property type="entry name" value="AA_transpt_TM"/>
</dbReference>
<evidence type="ECO:0000256" key="4">
    <source>
        <dbReference type="ARBA" id="ARBA00022970"/>
    </source>
</evidence>
<dbReference type="GO" id="GO:0016020">
    <property type="term" value="C:membrane"/>
    <property type="evidence" value="ECO:0007669"/>
    <property type="project" value="UniProtKB-SubCell"/>
</dbReference>
<feature type="transmembrane region" description="Helical" evidence="7">
    <location>
        <begin position="455"/>
        <end position="476"/>
    </location>
</feature>
<evidence type="ECO:0000313" key="9">
    <source>
        <dbReference type="EMBL" id="CAL5014381.1"/>
    </source>
</evidence>
<dbReference type="Proteomes" id="UP001497457">
    <property type="component" value="Chromosome 29rd"/>
</dbReference>
<feature type="transmembrane region" description="Helical" evidence="7">
    <location>
        <begin position="202"/>
        <end position="225"/>
    </location>
</feature>
<dbReference type="GO" id="GO:0006865">
    <property type="term" value="P:amino acid transport"/>
    <property type="evidence" value="ECO:0007669"/>
    <property type="project" value="UniProtKB-KW"/>
</dbReference>
<evidence type="ECO:0000256" key="7">
    <source>
        <dbReference type="SAM" id="Phobius"/>
    </source>
</evidence>
<evidence type="ECO:0000256" key="3">
    <source>
        <dbReference type="ARBA" id="ARBA00022692"/>
    </source>
</evidence>
<keyword evidence="3 7" id="KW-0812">Transmembrane</keyword>
<reference evidence="9 10" key="2">
    <citation type="submission" date="2024-10" db="EMBL/GenBank/DDBJ databases">
        <authorList>
            <person name="Ryan C."/>
        </authorList>
    </citation>
    <scope>NUCLEOTIDE SEQUENCE [LARGE SCALE GENOMIC DNA]</scope>
</reference>
<keyword evidence="6 7" id="KW-0472">Membrane</keyword>
<proteinExistence type="predicted"/>
<feature type="transmembrane region" description="Helical" evidence="7">
    <location>
        <begin position="32"/>
        <end position="52"/>
    </location>
</feature>
<evidence type="ECO:0000256" key="6">
    <source>
        <dbReference type="ARBA" id="ARBA00023136"/>
    </source>
</evidence>
<evidence type="ECO:0000313" key="10">
    <source>
        <dbReference type="Proteomes" id="UP001497457"/>
    </source>
</evidence>
<feature type="domain" description="Amino acid transporter transmembrane" evidence="8">
    <location>
        <begin position="26"/>
        <end position="480"/>
    </location>
</feature>
<dbReference type="AlphaFoldDB" id="A0ABC9C635"/>
<comment type="subcellular location">
    <subcellularLocation>
        <location evidence="1">Membrane</location>
    </subcellularLocation>
</comment>
<evidence type="ECO:0000256" key="5">
    <source>
        <dbReference type="ARBA" id="ARBA00022989"/>
    </source>
</evidence>
<organism evidence="9 10">
    <name type="scientific">Urochloa decumbens</name>
    <dbReference type="NCBI Taxonomy" id="240449"/>
    <lineage>
        <taxon>Eukaryota</taxon>
        <taxon>Viridiplantae</taxon>
        <taxon>Streptophyta</taxon>
        <taxon>Embryophyta</taxon>
        <taxon>Tracheophyta</taxon>
        <taxon>Spermatophyta</taxon>
        <taxon>Magnoliopsida</taxon>
        <taxon>Liliopsida</taxon>
        <taxon>Poales</taxon>
        <taxon>Poaceae</taxon>
        <taxon>PACMAD clade</taxon>
        <taxon>Panicoideae</taxon>
        <taxon>Panicodae</taxon>
        <taxon>Paniceae</taxon>
        <taxon>Melinidinae</taxon>
        <taxon>Urochloa</taxon>
    </lineage>
</organism>
<feature type="transmembrane region" description="Helical" evidence="7">
    <location>
        <begin position="138"/>
        <end position="158"/>
    </location>
</feature>
<keyword evidence="4" id="KW-0029">Amino-acid transport</keyword>
<accession>A0ABC9C635</accession>
<feature type="transmembrane region" description="Helical" evidence="7">
    <location>
        <begin position="330"/>
        <end position="351"/>
    </location>
</feature>
<dbReference type="EMBL" id="OZ075139">
    <property type="protein sequence ID" value="CAL5014381.1"/>
    <property type="molecule type" value="Genomic_DNA"/>
</dbReference>
<sequence length="485" mass="53050">MAHHGSHSLELDAAPELDDDGHAPRTGNLWTCFAHIITGVIGCGVLALSWSVSQLGWVGGPVALVCFAFVTYISAYLLSHCYRSPDLEKRQRNYTYMDAVRTHLGSAAGLFESSNLVAPFQDHLWEKRTWLCGLLQYLNLYGTAVAYTITTATCLGAIKRANCYHEEGRDAPCSAHDEHLYMLLFGAAQLVLSFIPNFHNMAWLSVVAAIMSFTYASIGLGLGLAKTIENGTIKGSIAGVPMSTPAQKVWRVAQAIGDIAFAYPYTLVVLEIQDTLKSTPPESETMQKGNVIAVLATTFFYLGVACFGYAAFGNAAPGNLLTGFGFYEPYWLIDFANACIVLHLLGGYQMFSQQIFTFADRSLAAMFPNSAFVSKFYAVRVPGLPSSVSYKLNLQRLCFRTAYVASTTGLALLFPYFNEVLGVLGAIIFWPLVIYLPVEMYCVQRGILPWTRGWVALQAFSAVCFVVGTFAFVGSVEGVIRKRLG</sequence>
<keyword evidence="5 7" id="KW-1133">Transmembrane helix</keyword>